<dbReference type="Proteomes" id="UP001604336">
    <property type="component" value="Unassembled WGS sequence"/>
</dbReference>
<sequence length="112" mass="13084">MYEGRGLEKQQQCLELLILRILGLLEKIKAIIREIRTGIYALSDELNDVSINDIVDFEEWYIKGLSKKNKKNRFDDKNEIYNPLFDFGVLEVANKKWVYDLRTPGECLGDTV</sequence>
<reference evidence="2" key="1">
    <citation type="submission" date="2024-07" db="EMBL/GenBank/DDBJ databases">
        <title>Two chromosome-level genome assemblies of Korean endemic species Abeliophyllum distichum and Forsythia ovata (Oleaceae).</title>
        <authorList>
            <person name="Jang H."/>
        </authorList>
    </citation>
    <scope>NUCLEOTIDE SEQUENCE [LARGE SCALE GENOMIC DNA]</scope>
</reference>
<accession>A0ABD1Q5S3</accession>
<dbReference type="EMBL" id="JBFOLK010000012">
    <property type="protein sequence ID" value="KAL2470948.1"/>
    <property type="molecule type" value="Genomic_DNA"/>
</dbReference>
<dbReference type="AlphaFoldDB" id="A0ABD1Q5S3"/>
<name>A0ABD1Q5S3_9LAMI</name>
<evidence type="ECO:0000313" key="1">
    <source>
        <dbReference type="EMBL" id="KAL2470948.1"/>
    </source>
</evidence>
<comment type="caution">
    <text evidence="1">The sequence shown here is derived from an EMBL/GenBank/DDBJ whole genome shotgun (WGS) entry which is preliminary data.</text>
</comment>
<evidence type="ECO:0000313" key="2">
    <source>
        <dbReference type="Proteomes" id="UP001604336"/>
    </source>
</evidence>
<organism evidence="1 2">
    <name type="scientific">Abeliophyllum distichum</name>
    <dbReference type="NCBI Taxonomy" id="126358"/>
    <lineage>
        <taxon>Eukaryota</taxon>
        <taxon>Viridiplantae</taxon>
        <taxon>Streptophyta</taxon>
        <taxon>Embryophyta</taxon>
        <taxon>Tracheophyta</taxon>
        <taxon>Spermatophyta</taxon>
        <taxon>Magnoliopsida</taxon>
        <taxon>eudicotyledons</taxon>
        <taxon>Gunneridae</taxon>
        <taxon>Pentapetalae</taxon>
        <taxon>asterids</taxon>
        <taxon>lamiids</taxon>
        <taxon>Lamiales</taxon>
        <taxon>Oleaceae</taxon>
        <taxon>Forsythieae</taxon>
        <taxon>Abeliophyllum</taxon>
    </lineage>
</organism>
<proteinExistence type="predicted"/>
<gene>
    <name evidence="1" type="ORF">Adt_39084</name>
</gene>
<keyword evidence="2" id="KW-1185">Reference proteome</keyword>
<protein>
    <submittedName>
        <fullName evidence="1">Uncharacterized protein</fullName>
    </submittedName>
</protein>